<dbReference type="EMBL" id="AMGM01000011">
    <property type="protein sequence ID" value="EKB50290.1"/>
    <property type="molecule type" value="Genomic_DNA"/>
</dbReference>
<keyword evidence="1" id="KW-0732">Signal</keyword>
<accession>K1L1Q7</accession>
<proteinExistence type="predicted"/>
<protein>
    <recommendedName>
        <fullName evidence="4">DUF4403 family protein</fullName>
    </recommendedName>
</protein>
<dbReference type="Pfam" id="PF14356">
    <property type="entry name" value="DUF4403"/>
    <property type="match status" value="1"/>
</dbReference>
<dbReference type="Proteomes" id="UP000004478">
    <property type="component" value="Unassembled WGS sequence"/>
</dbReference>
<dbReference type="AlphaFoldDB" id="K1L1Q7"/>
<feature type="chain" id="PRO_5003850200" description="DUF4403 family protein" evidence="1">
    <location>
        <begin position="28"/>
        <end position="472"/>
    </location>
</feature>
<sequence length="472" mass="53700">MPMNFLKDYRSLLKISLLLFVSLSACKSIKPNNPPEPTLQNLPESQSRLNFPVTIPLSYLEENLNQVWSDKMFSDKGLSLGSGLFADLDVTRIGKIALRGTDQNSLKVRIPMNVKGDLKIEKRVFGQNLSTQFPFNENISPEISFIPEFGENWDLSIKNLQIDNWGRSMRYNLLGFDIDLDPLVRGQLQRVVDNQLQVAGLTRFDFKHMAAQTWQAFADPYTIQQDGLEVHFFAKPENLYVNQEVTSDQKIVLYLGLEGEMHSQTGEKPLASPKSLPPVKTNTSKENLVDITLPLTFVYKDLDQLMNEAIAGQRIRLDDKTVLTPSQIRSQQYGDKVLLAMDFDALRKDKNEISGVMYFAGQPIFDELSETLKFEGVEFDVRTDNRLAGTGIKLRKRKIQRQIQKLAIIPLGGFLKVAEEELRRQAMLDTDFATFQIQDPKITVNGIYSTENALKVFIKTKGQMAVRLKELR</sequence>
<evidence type="ECO:0000313" key="2">
    <source>
        <dbReference type="EMBL" id="EKB50290.1"/>
    </source>
</evidence>
<dbReference type="PROSITE" id="PS51257">
    <property type="entry name" value="PROKAR_LIPOPROTEIN"/>
    <property type="match status" value="1"/>
</dbReference>
<evidence type="ECO:0000256" key="1">
    <source>
        <dbReference type="SAM" id="SignalP"/>
    </source>
</evidence>
<dbReference type="RefSeq" id="WP_009184191.1">
    <property type="nucleotide sequence ID" value="NZ_AMGM01000011.1"/>
</dbReference>
<evidence type="ECO:0008006" key="4">
    <source>
        <dbReference type="Google" id="ProtNLM"/>
    </source>
</evidence>
<comment type="caution">
    <text evidence="2">The sequence shown here is derived from an EMBL/GenBank/DDBJ whole genome shotgun (WGS) entry which is preliminary data.</text>
</comment>
<name>K1L1Q7_CECL9</name>
<feature type="signal peptide" evidence="1">
    <location>
        <begin position="1"/>
        <end position="27"/>
    </location>
</feature>
<organism evidence="2 3">
    <name type="scientific">Cecembia lonarensis (strain CCUG 58316 / KCTC 22772 / LW9)</name>
    <dbReference type="NCBI Taxonomy" id="1225176"/>
    <lineage>
        <taxon>Bacteria</taxon>
        <taxon>Pseudomonadati</taxon>
        <taxon>Bacteroidota</taxon>
        <taxon>Cytophagia</taxon>
        <taxon>Cytophagales</taxon>
        <taxon>Cyclobacteriaceae</taxon>
        <taxon>Cecembia</taxon>
    </lineage>
</organism>
<reference evidence="2 3" key="1">
    <citation type="journal article" date="2012" name="J. Bacteriol.">
        <title>Draft Genome Sequence of Cecembia lonarensis Strain LW9T, Isolated from Lonar Lake, a Haloalkaline Lake in India.</title>
        <authorList>
            <person name="Shivaji S."/>
            <person name="Ara S."/>
            <person name="Singh A."/>
            <person name="Pinnaka A.K."/>
        </authorList>
    </citation>
    <scope>NUCLEOTIDE SEQUENCE [LARGE SCALE GENOMIC DNA]</scope>
    <source>
        <strain evidence="2 3">LW9</strain>
    </source>
</reference>
<keyword evidence="3" id="KW-1185">Reference proteome</keyword>
<evidence type="ECO:0000313" key="3">
    <source>
        <dbReference type="Proteomes" id="UP000004478"/>
    </source>
</evidence>
<dbReference type="InterPro" id="IPR025515">
    <property type="entry name" value="DUF4403"/>
</dbReference>
<gene>
    <name evidence="2" type="ORF">B879_01147</name>
</gene>
<dbReference type="OrthoDB" id="617059at2"/>